<dbReference type="AlphaFoldDB" id="A0A6A6S8N3"/>
<protein>
    <submittedName>
        <fullName evidence="2">Uncharacterized protein</fullName>
    </submittedName>
</protein>
<dbReference type="EMBL" id="MU006779">
    <property type="protein sequence ID" value="KAF2644119.1"/>
    <property type="molecule type" value="Genomic_DNA"/>
</dbReference>
<evidence type="ECO:0000256" key="1">
    <source>
        <dbReference type="ARBA" id="ARBA00023002"/>
    </source>
</evidence>
<dbReference type="OrthoDB" id="7396853at2759"/>
<sequence>MAAFNPKETPVDVPIVQVSLFGSEDVEKHYRLGKSLQRHRYYLRDYRATRGTGKDVPYSFSSDKALAKPEEREKRMTDLIHRSYAREAHPSLEHLLPVYVAAGAAGEDVGQRVWTLVEGSLDWAQYRFGKAKAVWLGLGEA</sequence>
<name>A0A6A6S8N3_9PLEO</name>
<organism evidence="2 3">
    <name type="scientific">Massarina eburnea CBS 473.64</name>
    <dbReference type="NCBI Taxonomy" id="1395130"/>
    <lineage>
        <taxon>Eukaryota</taxon>
        <taxon>Fungi</taxon>
        <taxon>Dikarya</taxon>
        <taxon>Ascomycota</taxon>
        <taxon>Pezizomycotina</taxon>
        <taxon>Dothideomycetes</taxon>
        <taxon>Pleosporomycetidae</taxon>
        <taxon>Pleosporales</taxon>
        <taxon>Massarineae</taxon>
        <taxon>Massarinaceae</taxon>
        <taxon>Massarina</taxon>
    </lineage>
</organism>
<dbReference type="Proteomes" id="UP000799753">
    <property type="component" value="Unassembled WGS sequence"/>
</dbReference>
<dbReference type="Gene3D" id="3.40.830.10">
    <property type="entry name" value="LigB-like"/>
    <property type="match status" value="1"/>
</dbReference>
<proteinExistence type="predicted"/>
<dbReference type="SUPFAM" id="SSF53213">
    <property type="entry name" value="LigB-like"/>
    <property type="match status" value="1"/>
</dbReference>
<evidence type="ECO:0000313" key="3">
    <source>
        <dbReference type="Proteomes" id="UP000799753"/>
    </source>
</evidence>
<reference evidence="2" key="1">
    <citation type="journal article" date="2020" name="Stud. Mycol.">
        <title>101 Dothideomycetes genomes: a test case for predicting lifestyles and emergence of pathogens.</title>
        <authorList>
            <person name="Haridas S."/>
            <person name="Albert R."/>
            <person name="Binder M."/>
            <person name="Bloem J."/>
            <person name="Labutti K."/>
            <person name="Salamov A."/>
            <person name="Andreopoulos B."/>
            <person name="Baker S."/>
            <person name="Barry K."/>
            <person name="Bills G."/>
            <person name="Bluhm B."/>
            <person name="Cannon C."/>
            <person name="Castanera R."/>
            <person name="Culley D."/>
            <person name="Daum C."/>
            <person name="Ezra D."/>
            <person name="Gonzalez J."/>
            <person name="Henrissat B."/>
            <person name="Kuo A."/>
            <person name="Liang C."/>
            <person name="Lipzen A."/>
            <person name="Lutzoni F."/>
            <person name="Magnuson J."/>
            <person name="Mondo S."/>
            <person name="Nolan M."/>
            <person name="Ohm R."/>
            <person name="Pangilinan J."/>
            <person name="Park H.-J."/>
            <person name="Ramirez L."/>
            <person name="Alfaro M."/>
            <person name="Sun H."/>
            <person name="Tritt A."/>
            <person name="Yoshinaga Y."/>
            <person name="Zwiers L.-H."/>
            <person name="Turgeon B."/>
            <person name="Goodwin S."/>
            <person name="Spatafora J."/>
            <person name="Crous P."/>
            <person name="Grigoriev I."/>
        </authorList>
    </citation>
    <scope>NUCLEOTIDE SEQUENCE</scope>
    <source>
        <strain evidence="2">CBS 473.64</strain>
    </source>
</reference>
<dbReference type="GO" id="GO:0016491">
    <property type="term" value="F:oxidoreductase activity"/>
    <property type="evidence" value="ECO:0007669"/>
    <property type="project" value="UniProtKB-KW"/>
</dbReference>
<dbReference type="PANTHER" id="PTHR30096">
    <property type="entry name" value="4,5-DOPA DIOXYGENASE EXTRADIOL-LIKE PROTEIN"/>
    <property type="match status" value="1"/>
</dbReference>
<dbReference type="PANTHER" id="PTHR30096:SF0">
    <property type="entry name" value="4,5-DOPA DIOXYGENASE EXTRADIOL-LIKE PROTEIN"/>
    <property type="match status" value="1"/>
</dbReference>
<evidence type="ECO:0000313" key="2">
    <source>
        <dbReference type="EMBL" id="KAF2644119.1"/>
    </source>
</evidence>
<accession>A0A6A6S8N3</accession>
<keyword evidence="3" id="KW-1185">Reference proteome</keyword>
<keyword evidence="1" id="KW-0560">Oxidoreductase</keyword>
<gene>
    <name evidence="2" type="ORF">P280DRAFT_537858</name>
</gene>